<evidence type="ECO:0000313" key="3">
    <source>
        <dbReference type="WBParaSite" id="HPBE_0000616901-mRNA-1"/>
    </source>
</evidence>
<dbReference type="Proteomes" id="UP000050761">
    <property type="component" value="Unassembled WGS sequence"/>
</dbReference>
<organism evidence="2 3">
    <name type="scientific">Heligmosomoides polygyrus</name>
    <name type="common">Parasitic roundworm</name>
    <dbReference type="NCBI Taxonomy" id="6339"/>
    <lineage>
        <taxon>Eukaryota</taxon>
        <taxon>Metazoa</taxon>
        <taxon>Ecdysozoa</taxon>
        <taxon>Nematoda</taxon>
        <taxon>Chromadorea</taxon>
        <taxon>Rhabditida</taxon>
        <taxon>Rhabditina</taxon>
        <taxon>Rhabditomorpha</taxon>
        <taxon>Strongyloidea</taxon>
        <taxon>Heligmosomidae</taxon>
        <taxon>Heligmosomoides</taxon>
    </lineage>
</organism>
<sequence length="162" mass="18647">MLLYQEAGGVNGIDGATLTRSRTGCRKAGRCHEFVRRQFAQSPRLERRHRHKYIEETREYTLPVCLTFIDRKKAFDSVETAAVVEALLTQDAPTQYISVFRELYSGFTTKISPFYNDVVIDVKRGVRQGGTIYPKLDLNVVLQLKRMFMRNGQFCLYGTNPE</sequence>
<accession>A0A183FHD6</accession>
<protein>
    <submittedName>
        <fullName evidence="3">Reverse transcriptase domain-containing protein</fullName>
    </submittedName>
</protein>
<accession>A0A3P8B3F8</accession>
<evidence type="ECO:0000313" key="2">
    <source>
        <dbReference type="Proteomes" id="UP000050761"/>
    </source>
</evidence>
<dbReference type="OrthoDB" id="410104at2759"/>
<dbReference type="EMBL" id="UZAH01025612">
    <property type="protein sequence ID" value="VDO67245.1"/>
    <property type="molecule type" value="Genomic_DNA"/>
</dbReference>
<keyword evidence="2" id="KW-1185">Reference proteome</keyword>
<dbReference type="AlphaFoldDB" id="A0A183FHD6"/>
<proteinExistence type="predicted"/>
<gene>
    <name evidence="1" type="ORF">HPBE_LOCUS6170</name>
</gene>
<reference evidence="1 2" key="1">
    <citation type="submission" date="2018-11" db="EMBL/GenBank/DDBJ databases">
        <authorList>
            <consortium name="Pathogen Informatics"/>
        </authorList>
    </citation>
    <scope>NUCLEOTIDE SEQUENCE [LARGE SCALE GENOMIC DNA]</scope>
</reference>
<reference evidence="3" key="2">
    <citation type="submission" date="2019-09" db="UniProtKB">
        <authorList>
            <consortium name="WormBaseParasite"/>
        </authorList>
    </citation>
    <scope>IDENTIFICATION</scope>
</reference>
<dbReference type="WBParaSite" id="HPBE_0000616901-mRNA-1">
    <property type="protein sequence ID" value="HPBE_0000616901-mRNA-1"/>
    <property type="gene ID" value="HPBE_0000616901"/>
</dbReference>
<name>A0A183FHD6_HELPZ</name>
<evidence type="ECO:0000313" key="1">
    <source>
        <dbReference type="EMBL" id="VDO67245.1"/>
    </source>
</evidence>